<comment type="caution">
    <text evidence="2">The sequence shown here is derived from an EMBL/GenBank/DDBJ whole genome shotgun (WGS) entry which is preliminary data.</text>
</comment>
<evidence type="ECO:0000256" key="1">
    <source>
        <dbReference type="SAM" id="MobiDB-lite"/>
    </source>
</evidence>
<dbReference type="EMBL" id="JAIRAU010000052">
    <property type="protein sequence ID" value="MBZ5714831.1"/>
    <property type="molecule type" value="Genomic_DNA"/>
</dbReference>
<feature type="compositionally biased region" description="Low complexity" evidence="1">
    <location>
        <begin position="23"/>
        <end position="64"/>
    </location>
</feature>
<gene>
    <name evidence="2" type="ORF">K7C98_36835</name>
</gene>
<dbReference type="RefSeq" id="WP_224196564.1">
    <property type="nucleotide sequence ID" value="NZ_JAIRAU010000052.1"/>
</dbReference>
<dbReference type="PANTHER" id="PTHR40050">
    <property type="entry name" value="INNER SPORE COAT PROTEIN H"/>
    <property type="match status" value="1"/>
</dbReference>
<keyword evidence="2" id="KW-0418">Kinase</keyword>
<feature type="region of interest" description="Disordered" evidence="1">
    <location>
        <begin position="19"/>
        <end position="90"/>
    </location>
</feature>
<reference evidence="2" key="1">
    <citation type="submission" date="2021-08" db="EMBL/GenBank/DDBJ databases">
        <authorList>
            <person name="Stevens D.C."/>
        </authorList>
    </citation>
    <scope>NUCLEOTIDE SEQUENCE</scope>
    <source>
        <strain evidence="2">DSM 53165</strain>
    </source>
</reference>
<feature type="compositionally biased region" description="Low complexity" evidence="1">
    <location>
        <begin position="74"/>
        <end position="85"/>
    </location>
</feature>
<evidence type="ECO:0000313" key="2">
    <source>
        <dbReference type="EMBL" id="MBZ5714831.1"/>
    </source>
</evidence>
<accession>A0ABS7U314</accession>
<dbReference type="GO" id="GO:0016301">
    <property type="term" value="F:kinase activity"/>
    <property type="evidence" value="ECO:0007669"/>
    <property type="project" value="UniProtKB-KW"/>
</dbReference>
<dbReference type="Pfam" id="PF08757">
    <property type="entry name" value="CotH"/>
    <property type="match status" value="1"/>
</dbReference>
<dbReference type="Proteomes" id="UP001139031">
    <property type="component" value="Unassembled WGS sequence"/>
</dbReference>
<name>A0ABS7U314_9BACT</name>
<dbReference type="InterPro" id="IPR014867">
    <property type="entry name" value="Spore_coat_CotH_CotH2/3/7"/>
</dbReference>
<feature type="region of interest" description="Disordered" evidence="1">
    <location>
        <begin position="258"/>
        <end position="278"/>
    </location>
</feature>
<keyword evidence="2" id="KW-0808">Transferase</keyword>
<dbReference type="PROSITE" id="PS51257">
    <property type="entry name" value="PROKAR_LIPOPROTEIN"/>
    <property type="match status" value="1"/>
</dbReference>
<organism evidence="2 3">
    <name type="scientific">Nannocystis pusilla</name>
    <dbReference type="NCBI Taxonomy" id="889268"/>
    <lineage>
        <taxon>Bacteria</taxon>
        <taxon>Pseudomonadati</taxon>
        <taxon>Myxococcota</taxon>
        <taxon>Polyangia</taxon>
        <taxon>Nannocystales</taxon>
        <taxon>Nannocystaceae</taxon>
        <taxon>Nannocystis</taxon>
    </lineage>
</organism>
<keyword evidence="3" id="KW-1185">Reference proteome</keyword>
<evidence type="ECO:0000313" key="3">
    <source>
        <dbReference type="Proteomes" id="UP001139031"/>
    </source>
</evidence>
<protein>
    <submittedName>
        <fullName evidence="2">CotH kinase family protein</fullName>
    </submittedName>
</protein>
<dbReference type="PANTHER" id="PTHR40050:SF1">
    <property type="entry name" value="INNER SPORE COAT PROTEIN H"/>
    <property type="match status" value="1"/>
</dbReference>
<sequence length="465" mass="51032">MRRASALPVFVIIAACTTQEPQSSATDSDAATTSGAESTGGTTIEDATAGAATLPTGGTSTGDDGTTGDHPVSTGTGAPDPTTGGEDVWQPKACPRIYGQELFPTFELEIAADELAEIEHEFAVADDNNLEEHPLLAFKVEDTVITDASVRLRGNSDHWPDAKKMQFEVSFNTYDKKGRFEGLKHVLFDAAEYNRSFLRDRLALAILRDAGIAAPCANNARVVLNGTYYGLFTSIEKVDSEFLERNFEDSSGNLYKRGGGGSGWKKKTNEEDPSEADVERLNDAETVDDLLAVMNLEQALREWAAEAVIPDRDGAWGGGLNQYVYNDPKTGFVVIPWDLDDTFTRLEPDTDPYTYIKEGDHGRPFYDIATADPEWFRKYVDAIASAVQTAYDPDVLQERIDIWAAQIADAAAEDLNKPFSLEKHLDQIEDMREFVAERRLFLDDWLACWRAGGVDADHDGQCDGA</sequence>
<proteinExistence type="predicted"/>